<protein>
    <submittedName>
        <fullName evidence="1">Uncharacterized protein</fullName>
    </submittedName>
</protein>
<keyword evidence="2" id="KW-1185">Reference proteome</keyword>
<sequence>MHDKPLSKLAGHLLRRLPGASHPARHHAGPDRFGLEEEKVLRFTEDRLDPAEEGRLAEEVAAVLPLGWSLSPRAKERLHAVTEHLGGERQLLEWLDRHPGLPRLTARLVALMGTLDRYSDDAEVVEALRASRAEDPFPAGLENVLPPGTSEETLSDVSYRIDELLFERQTQDATRLALATTDWLRDATRSSAPSSSGISEMRELMTHLRKDIGEADAAA</sequence>
<dbReference type="EMBL" id="FMZK01000008">
    <property type="protein sequence ID" value="SDD48313.1"/>
    <property type="molecule type" value="Genomic_DNA"/>
</dbReference>
<accession>A0A1G6V4C4</accession>
<evidence type="ECO:0000313" key="2">
    <source>
        <dbReference type="Proteomes" id="UP000182100"/>
    </source>
</evidence>
<name>A0A1G6V4C4_9ACTN</name>
<dbReference type="AlphaFoldDB" id="A0A1G6V4C4"/>
<evidence type="ECO:0000313" key="1">
    <source>
        <dbReference type="EMBL" id="SDD48313.1"/>
    </source>
</evidence>
<dbReference type="RefSeq" id="WP_074994950.1">
    <property type="nucleotide sequence ID" value="NZ_FMZK01000008.1"/>
</dbReference>
<gene>
    <name evidence="1" type="ORF">SAMN05216505_108100</name>
</gene>
<dbReference type="Proteomes" id="UP000182100">
    <property type="component" value="Unassembled WGS sequence"/>
</dbReference>
<proteinExistence type="predicted"/>
<reference evidence="2" key="1">
    <citation type="submission" date="2016-10" db="EMBL/GenBank/DDBJ databases">
        <authorList>
            <person name="Varghese N."/>
            <person name="Submissions S."/>
        </authorList>
    </citation>
    <scope>NUCLEOTIDE SEQUENCE [LARGE SCALE GENOMIC DNA]</scope>
    <source>
        <strain evidence="2">CGMCC 4.3504</strain>
    </source>
</reference>
<organism evidence="1 2">
    <name type="scientific">Streptomyces prasinopilosus</name>
    <dbReference type="NCBI Taxonomy" id="67344"/>
    <lineage>
        <taxon>Bacteria</taxon>
        <taxon>Bacillati</taxon>
        <taxon>Actinomycetota</taxon>
        <taxon>Actinomycetes</taxon>
        <taxon>Kitasatosporales</taxon>
        <taxon>Streptomycetaceae</taxon>
        <taxon>Streptomyces</taxon>
    </lineage>
</organism>